<organism evidence="1 2">
    <name type="scientific">Metallosphaera cuprina (strain Ar-4)</name>
    <dbReference type="NCBI Taxonomy" id="1006006"/>
    <lineage>
        <taxon>Archaea</taxon>
        <taxon>Thermoproteota</taxon>
        <taxon>Thermoprotei</taxon>
        <taxon>Sulfolobales</taxon>
        <taxon>Sulfolobaceae</taxon>
        <taxon>Metallosphaera</taxon>
    </lineage>
</organism>
<proteinExistence type="predicted"/>
<gene>
    <name evidence="1" type="ordered locus">Mcup_1225</name>
</gene>
<dbReference type="eggNOG" id="arCOG05323">
    <property type="taxonomic scope" value="Archaea"/>
</dbReference>
<protein>
    <submittedName>
        <fullName evidence="1">Uncharacterized protein</fullName>
    </submittedName>
</protein>
<name>F4G3G0_METCR</name>
<dbReference type="OrthoDB" id="33364at2157"/>
<dbReference type="EMBL" id="CP002656">
    <property type="protein sequence ID" value="AEB95330.1"/>
    <property type="molecule type" value="Genomic_DNA"/>
</dbReference>
<evidence type="ECO:0000313" key="2">
    <source>
        <dbReference type="Proteomes" id="UP000007812"/>
    </source>
</evidence>
<sequence length="210" mass="23051">MKALLLGVDGLSYSSFMKCNPRFLLTLFSSSFRGVVVNKRPQNQVSSWLSVLEMKNVPPNEVYVPKELTLIKETGAIPINIPITNPTYGRISLKIGEINLQEEVSKVTEVILSSLKEGPVIAAITGLDFALHNGVDKCQAYSTIDAAVRKLVNAVDEVILFSPYGEPKSSKEGDHEDYGVYLGTVQRPAEHETVKLPEIGYLFLKLVKGG</sequence>
<accession>F4G3G0</accession>
<dbReference type="GeneID" id="10493416"/>
<evidence type="ECO:0000313" key="1">
    <source>
        <dbReference type="EMBL" id="AEB95330.1"/>
    </source>
</evidence>
<dbReference type="Proteomes" id="UP000007812">
    <property type="component" value="Chromosome"/>
</dbReference>
<dbReference type="RefSeq" id="WP_013737828.1">
    <property type="nucleotide sequence ID" value="NC_015435.1"/>
</dbReference>
<reference evidence="1 2" key="1">
    <citation type="journal article" date="2011" name="J. Bacteriol.">
        <title>Complete genome sequence of Metallosphaera cuprina, a metal sulfide-oxidizing archaeon from a hot spring.</title>
        <authorList>
            <person name="Liu L.J."/>
            <person name="You X.Y."/>
            <person name="Zheng H."/>
            <person name="Wang S."/>
            <person name="Jiang C.Y."/>
            <person name="Liu S.J."/>
        </authorList>
    </citation>
    <scope>NUCLEOTIDE SEQUENCE [LARGE SCALE GENOMIC DNA]</scope>
    <source>
        <strain evidence="1 2">Ar-4</strain>
    </source>
</reference>
<dbReference type="KEGG" id="mcn:Mcup_1225"/>
<dbReference type="AlphaFoldDB" id="F4G3G0"/>
<dbReference type="HOGENOM" id="CLU_1323954_0_0_2"/>
<keyword evidence="2" id="KW-1185">Reference proteome</keyword>
<dbReference type="STRING" id="1006006.Mcup_1225"/>
<dbReference type="PATRIC" id="fig|1006006.8.peg.1221"/>